<proteinExistence type="predicted"/>
<dbReference type="PROSITE" id="PS00194">
    <property type="entry name" value="THIOREDOXIN_1"/>
    <property type="match status" value="2"/>
</dbReference>
<dbReference type="InterPro" id="IPR012336">
    <property type="entry name" value="Thioredoxin-like_fold"/>
</dbReference>
<dbReference type="AlphaFoldDB" id="A0AAD3H6B9"/>
<dbReference type="InterPro" id="IPR017937">
    <property type="entry name" value="Thioredoxin_CS"/>
</dbReference>
<dbReference type="Pfam" id="PF13905">
    <property type="entry name" value="Thioredoxin_8"/>
    <property type="match status" value="2"/>
</dbReference>
<dbReference type="PROSITE" id="PS51352">
    <property type="entry name" value="THIOREDOXIN_2"/>
    <property type="match status" value="2"/>
</dbReference>
<dbReference type="SUPFAM" id="SSF52833">
    <property type="entry name" value="Thioredoxin-like"/>
    <property type="match status" value="2"/>
</dbReference>
<dbReference type="InterPro" id="IPR036249">
    <property type="entry name" value="Thioredoxin-like_sf"/>
</dbReference>
<evidence type="ECO:0000259" key="1">
    <source>
        <dbReference type="PROSITE" id="PS51352"/>
    </source>
</evidence>
<dbReference type="PANTHER" id="PTHR46472">
    <property type="entry name" value="NUCLEOREDOXIN"/>
    <property type="match status" value="1"/>
</dbReference>
<evidence type="ECO:0000313" key="2">
    <source>
        <dbReference type="EMBL" id="GFH51559.1"/>
    </source>
</evidence>
<dbReference type="InterPro" id="IPR013766">
    <property type="entry name" value="Thioredoxin_domain"/>
</dbReference>
<feature type="domain" description="Thioredoxin" evidence="1">
    <location>
        <begin position="1"/>
        <end position="159"/>
    </location>
</feature>
<dbReference type="GO" id="GO:0004791">
    <property type="term" value="F:thioredoxin-disulfide reductase (NADPH) activity"/>
    <property type="evidence" value="ECO:0007669"/>
    <property type="project" value="TreeGrafter"/>
</dbReference>
<dbReference type="CDD" id="cd02964">
    <property type="entry name" value="TryX_like_family"/>
    <property type="match status" value="1"/>
</dbReference>
<dbReference type="GO" id="GO:0005634">
    <property type="term" value="C:nucleus"/>
    <property type="evidence" value="ECO:0007669"/>
    <property type="project" value="TreeGrafter"/>
</dbReference>
<gene>
    <name evidence="2" type="ORF">CTEN210_08035</name>
</gene>
<dbReference type="Proteomes" id="UP001054902">
    <property type="component" value="Unassembled WGS sequence"/>
</dbReference>
<feature type="domain" description="Thioredoxin" evidence="1">
    <location>
        <begin position="161"/>
        <end position="284"/>
    </location>
</feature>
<sequence>MSSFAAQFGTKLVTSSNEEISPAEALAGKDNILLYFSAHWCPPCRRFTPMLIQLYKKLKDENKNFELVFCSLDNDESAYKEYIADMPWKCMPFEAPESKILANKFKASGIPHLVVLDGEGKVITMDGTREVQDDFNGKNFPWKPKSMPEIMSSVDTVLMKDNETISTSTLKDKYLMLYFSASWCPPCRMFTPKLSEAYTKLKAERDDFELLFVSSDRDEDSFKEYFGKMSFGALPFEHRDVKSQLSKKYSVQGIPKLIILGPEVNGERELINDNVRSFIETEAFSEFPFYKKNYGDIESAEDLNATKAVILFHENGDDDEQNEIKDVAKEVAEKLKEKDGEDALHVYYVLSPGSFGTQIRKLADMPTVQDAEDAAMMIIDIPDEGGYYKSDETDLTVENVLSFIENPGDRKQMA</sequence>
<dbReference type="Gene3D" id="3.40.30.10">
    <property type="entry name" value="Glutaredoxin"/>
    <property type="match status" value="3"/>
</dbReference>
<protein>
    <recommendedName>
        <fullName evidence="1">Thioredoxin domain-containing protein</fullName>
    </recommendedName>
</protein>
<keyword evidence="3" id="KW-1185">Reference proteome</keyword>
<comment type="caution">
    <text evidence="2">The sequence shown here is derived from an EMBL/GenBank/DDBJ whole genome shotgun (WGS) entry which is preliminary data.</text>
</comment>
<evidence type="ECO:0000313" key="3">
    <source>
        <dbReference type="Proteomes" id="UP001054902"/>
    </source>
</evidence>
<organism evidence="2 3">
    <name type="scientific">Chaetoceros tenuissimus</name>
    <dbReference type="NCBI Taxonomy" id="426638"/>
    <lineage>
        <taxon>Eukaryota</taxon>
        <taxon>Sar</taxon>
        <taxon>Stramenopiles</taxon>
        <taxon>Ochrophyta</taxon>
        <taxon>Bacillariophyta</taxon>
        <taxon>Coscinodiscophyceae</taxon>
        <taxon>Chaetocerotophycidae</taxon>
        <taxon>Chaetocerotales</taxon>
        <taxon>Chaetocerotaceae</taxon>
        <taxon>Chaetoceros</taxon>
    </lineage>
</organism>
<dbReference type="EMBL" id="BLLK01000045">
    <property type="protein sequence ID" value="GFH51559.1"/>
    <property type="molecule type" value="Genomic_DNA"/>
</dbReference>
<dbReference type="PANTHER" id="PTHR46472:SF1">
    <property type="entry name" value="NUCLEOREDOXIN"/>
    <property type="match status" value="1"/>
</dbReference>
<name>A0AAD3H6B9_9STRA</name>
<dbReference type="GO" id="GO:0030178">
    <property type="term" value="P:negative regulation of Wnt signaling pathway"/>
    <property type="evidence" value="ECO:0007669"/>
    <property type="project" value="TreeGrafter"/>
</dbReference>
<dbReference type="GO" id="GO:0031397">
    <property type="term" value="P:negative regulation of protein ubiquitination"/>
    <property type="evidence" value="ECO:0007669"/>
    <property type="project" value="TreeGrafter"/>
</dbReference>
<reference evidence="2 3" key="1">
    <citation type="journal article" date="2021" name="Sci. Rep.">
        <title>The genome of the diatom Chaetoceros tenuissimus carries an ancient integrated fragment of an extant virus.</title>
        <authorList>
            <person name="Hongo Y."/>
            <person name="Kimura K."/>
            <person name="Takaki Y."/>
            <person name="Yoshida Y."/>
            <person name="Baba S."/>
            <person name="Kobayashi G."/>
            <person name="Nagasaki K."/>
            <person name="Hano T."/>
            <person name="Tomaru Y."/>
        </authorList>
    </citation>
    <scope>NUCLEOTIDE SEQUENCE [LARGE SCALE GENOMIC DNA]</scope>
    <source>
        <strain evidence="2 3">NIES-3715</strain>
    </source>
</reference>
<accession>A0AAD3H6B9</accession>